<gene>
    <name evidence="2" type="ORF">ACFQKB_19730</name>
</gene>
<proteinExistence type="predicted"/>
<evidence type="ECO:0000313" key="3">
    <source>
        <dbReference type="Proteomes" id="UP001596380"/>
    </source>
</evidence>
<protein>
    <submittedName>
        <fullName evidence="2">Uncharacterized protein</fullName>
    </submittedName>
</protein>
<feature type="region of interest" description="Disordered" evidence="1">
    <location>
        <begin position="40"/>
        <end position="89"/>
    </location>
</feature>
<comment type="caution">
    <text evidence="2">The sequence shown here is derived from an EMBL/GenBank/DDBJ whole genome shotgun (WGS) entry which is preliminary data.</text>
</comment>
<dbReference type="EMBL" id="JBHSXS010000011">
    <property type="protein sequence ID" value="MFC6881993.1"/>
    <property type="molecule type" value="Genomic_DNA"/>
</dbReference>
<reference evidence="3" key="1">
    <citation type="journal article" date="2019" name="Int. J. Syst. Evol. Microbiol.">
        <title>The Global Catalogue of Microorganisms (GCM) 10K type strain sequencing project: providing services to taxonomists for standard genome sequencing and annotation.</title>
        <authorList>
            <consortium name="The Broad Institute Genomics Platform"/>
            <consortium name="The Broad Institute Genome Sequencing Center for Infectious Disease"/>
            <person name="Wu L."/>
            <person name="Ma J."/>
        </authorList>
    </citation>
    <scope>NUCLEOTIDE SEQUENCE [LARGE SCALE GENOMIC DNA]</scope>
    <source>
        <strain evidence="3">JCM 3369</strain>
    </source>
</reference>
<evidence type="ECO:0000313" key="2">
    <source>
        <dbReference type="EMBL" id="MFC6881993.1"/>
    </source>
</evidence>
<accession>A0ABW2CMR0</accession>
<evidence type="ECO:0000256" key="1">
    <source>
        <dbReference type="SAM" id="MobiDB-lite"/>
    </source>
</evidence>
<keyword evidence="3" id="KW-1185">Reference proteome</keyword>
<name>A0ABW2CMR0_9ACTN</name>
<dbReference type="Proteomes" id="UP001596380">
    <property type="component" value="Unassembled WGS sequence"/>
</dbReference>
<sequence>MVVRDGKAPSGPLLSLPLSVAGLRRAREVRHVRPVERIADRCPPRGGSPRCSPMLTRPNSHGMHSTHHGGGPASHCRWDGPDMTAADSW</sequence>
<organism evidence="2 3">
    <name type="scientific">Actinomadura yumaensis</name>
    <dbReference type="NCBI Taxonomy" id="111807"/>
    <lineage>
        <taxon>Bacteria</taxon>
        <taxon>Bacillati</taxon>
        <taxon>Actinomycetota</taxon>
        <taxon>Actinomycetes</taxon>
        <taxon>Streptosporangiales</taxon>
        <taxon>Thermomonosporaceae</taxon>
        <taxon>Actinomadura</taxon>
    </lineage>
</organism>